<evidence type="ECO:0000256" key="2">
    <source>
        <dbReference type="ARBA" id="ARBA00023125"/>
    </source>
</evidence>
<dbReference type="SUPFAM" id="SSF46785">
    <property type="entry name" value="Winged helix' DNA-binding domain"/>
    <property type="match status" value="1"/>
</dbReference>
<dbReference type="PROSITE" id="PS50949">
    <property type="entry name" value="HTH_GNTR"/>
    <property type="match status" value="1"/>
</dbReference>
<dbReference type="SUPFAM" id="SSF53822">
    <property type="entry name" value="Periplasmic binding protein-like I"/>
    <property type="match status" value="1"/>
</dbReference>
<dbReference type="PANTHER" id="PTHR44846:SF1">
    <property type="entry name" value="MANNOSYL-D-GLYCERATE TRANSPORT_METABOLISM SYSTEM REPRESSOR MNGR-RELATED"/>
    <property type="match status" value="1"/>
</dbReference>
<dbReference type="InterPro" id="IPR028082">
    <property type="entry name" value="Peripla_BP_I"/>
</dbReference>
<dbReference type="SMART" id="SM00345">
    <property type="entry name" value="HTH_GNTR"/>
    <property type="match status" value="1"/>
</dbReference>
<accession>A0A844G3B6</accession>
<dbReference type="PANTHER" id="PTHR44846">
    <property type="entry name" value="MANNOSYL-D-GLYCERATE TRANSPORT/METABOLISM SYSTEM REPRESSOR MNGR-RELATED"/>
    <property type="match status" value="1"/>
</dbReference>
<dbReference type="InterPro" id="IPR036390">
    <property type="entry name" value="WH_DNA-bd_sf"/>
</dbReference>
<dbReference type="AlphaFoldDB" id="A0A844G3B6"/>
<keyword evidence="1" id="KW-0805">Transcription regulation</keyword>
<dbReference type="GO" id="GO:0045892">
    <property type="term" value="P:negative regulation of DNA-templated transcription"/>
    <property type="evidence" value="ECO:0007669"/>
    <property type="project" value="TreeGrafter"/>
</dbReference>
<dbReference type="Pfam" id="PF00392">
    <property type="entry name" value="GntR"/>
    <property type="match status" value="1"/>
</dbReference>
<dbReference type="EMBL" id="VUNS01000017">
    <property type="protein sequence ID" value="MST98250.1"/>
    <property type="molecule type" value="Genomic_DNA"/>
</dbReference>
<organism evidence="5 6">
    <name type="scientific">Victivallis lenta</name>
    <dbReference type="NCBI Taxonomy" id="2606640"/>
    <lineage>
        <taxon>Bacteria</taxon>
        <taxon>Pseudomonadati</taxon>
        <taxon>Lentisphaerota</taxon>
        <taxon>Lentisphaeria</taxon>
        <taxon>Victivallales</taxon>
        <taxon>Victivallaceae</taxon>
        <taxon>Victivallis</taxon>
    </lineage>
</organism>
<gene>
    <name evidence="5" type="ORF">FYJ85_14490</name>
</gene>
<keyword evidence="3" id="KW-0804">Transcription</keyword>
<dbReference type="Gene3D" id="1.10.10.10">
    <property type="entry name" value="Winged helix-like DNA-binding domain superfamily/Winged helix DNA-binding domain"/>
    <property type="match status" value="1"/>
</dbReference>
<dbReference type="InterPro" id="IPR036388">
    <property type="entry name" value="WH-like_DNA-bd_sf"/>
</dbReference>
<dbReference type="GO" id="GO:0003677">
    <property type="term" value="F:DNA binding"/>
    <property type="evidence" value="ECO:0007669"/>
    <property type="project" value="UniProtKB-KW"/>
</dbReference>
<dbReference type="Gene3D" id="3.40.50.2300">
    <property type="match status" value="2"/>
</dbReference>
<comment type="caution">
    <text evidence="5">The sequence shown here is derived from an EMBL/GenBank/DDBJ whole genome shotgun (WGS) entry which is preliminary data.</text>
</comment>
<evidence type="ECO:0000256" key="3">
    <source>
        <dbReference type="ARBA" id="ARBA00023163"/>
    </source>
</evidence>
<proteinExistence type="predicted"/>
<name>A0A844G3B6_9BACT</name>
<protein>
    <submittedName>
        <fullName evidence="5">GntR family transcriptional regulator</fullName>
    </submittedName>
</protein>
<dbReference type="Pfam" id="PF13377">
    <property type="entry name" value="Peripla_BP_3"/>
    <property type="match status" value="1"/>
</dbReference>
<sequence>MIRFFKEVLSMEKRTYGGKTADIREHLLRQIEMGNFPRGSVLPSERELTERLNASYMTIRKAIGALVEEKYLERIPRVGTFVSSQIPEHKVQRQLGIVVPAWTAPENSDFVMYASEAAEHEGWLPKMVSVRHWEDKALLDAWSSFDALVCFAPQPVNQMPQDLLEKFKSHEKPVVFIGVPAHHFGLDTVVGSMELEIGIILDRLAAAGHTRIALIEQCTLMNDQQVVDVPTFYSVWRKKIVETLGEPAVADLQILVETPRFELPHRAIYSKVRSLGRRLPFTAIVTRIPFLWGVTAALTDLGLRVPEDVSIVSMGDRQELEFYRPELTYLKVPLRDHAIQAFELVKERLENPALPVLYTMITPEFVEGKTLRTLKK</sequence>
<evidence type="ECO:0000313" key="6">
    <source>
        <dbReference type="Proteomes" id="UP000435649"/>
    </source>
</evidence>
<dbReference type="InterPro" id="IPR050679">
    <property type="entry name" value="Bact_HTH_transcr_reg"/>
</dbReference>
<evidence type="ECO:0000256" key="1">
    <source>
        <dbReference type="ARBA" id="ARBA00023015"/>
    </source>
</evidence>
<dbReference type="Proteomes" id="UP000435649">
    <property type="component" value="Unassembled WGS sequence"/>
</dbReference>
<keyword evidence="6" id="KW-1185">Reference proteome</keyword>
<dbReference type="InterPro" id="IPR000524">
    <property type="entry name" value="Tscrpt_reg_HTH_GntR"/>
</dbReference>
<reference evidence="5 6" key="1">
    <citation type="submission" date="2019-08" db="EMBL/GenBank/DDBJ databases">
        <title>In-depth cultivation of the pig gut microbiome towards novel bacterial diversity and tailored functional studies.</title>
        <authorList>
            <person name="Wylensek D."/>
            <person name="Hitch T.C.A."/>
            <person name="Clavel T."/>
        </authorList>
    </citation>
    <scope>NUCLEOTIDE SEQUENCE [LARGE SCALE GENOMIC DNA]</scope>
    <source>
        <strain evidence="5 6">BBE-744-WT-12</strain>
    </source>
</reference>
<feature type="domain" description="HTH gntR-type" evidence="4">
    <location>
        <begin position="17"/>
        <end position="85"/>
    </location>
</feature>
<dbReference type="CDD" id="cd07377">
    <property type="entry name" value="WHTH_GntR"/>
    <property type="match status" value="1"/>
</dbReference>
<dbReference type="GO" id="GO:0003700">
    <property type="term" value="F:DNA-binding transcription factor activity"/>
    <property type="evidence" value="ECO:0007669"/>
    <property type="project" value="InterPro"/>
</dbReference>
<evidence type="ECO:0000313" key="5">
    <source>
        <dbReference type="EMBL" id="MST98250.1"/>
    </source>
</evidence>
<evidence type="ECO:0000259" key="4">
    <source>
        <dbReference type="PROSITE" id="PS50949"/>
    </source>
</evidence>
<keyword evidence="2" id="KW-0238">DNA-binding</keyword>
<dbReference type="InterPro" id="IPR046335">
    <property type="entry name" value="LacI/GalR-like_sensor"/>
</dbReference>